<feature type="transmembrane region" description="Helical" evidence="1">
    <location>
        <begin position="235"/>
        <end position="255"/>
    </location>
</feature>
<keyword evidence="1" id="KW-0812">Transmembrane</keyword>
<protein>
    <submittedName>
        <fullName evidence="2">ABC transporter permease</fullName>
    </submittedName>
</protein>
<reference evidence="2 3" key="1">
    <citation type="submission" date="2016-01" db="EMBL/GenBank/DDBJ databases">
        <title>The new phylogeny of the genus Mycobacterium.</title>
        <authorList>
            <person name="Tarcisio F."/>
            <person name="Conor M."/>
            <person name="Antonella G."/>
            <person name="Elisabetta G."/>
            <person name="Giulia F.S."/>
            <person name="Sara T."/>
            <person name="Anna F."/>
            <person name="Clotilde B."/>
            <person name="Roberto B."/>
            <person name="Veronica D.S."/>
            <person name="Fabio R."/>
            <person name="Monica P."/>
            <person name="Olivier J."/>
            <person name="Enrico T."/>
            <person name="Nicola S."/>
        </authorList>
    </citation>
    <scope>NUCLEOTIDE SEQUENCE [LARGE SCALE GENOMIC DNA]</scope>
    <source>
        <strain evidence="2 3">DSM 44572</strain>
    </source>
</reference>
<gene>
    <name evidence="2" type="ORF">AWC19_09475</name>
</gene>
<keyword evidence="3" id="KW-1185">Reference proteome</keyword>
<feature type="transmembrane region" description="Helical" evidence="1">
    <location>
        <begin position="267"/>
        <end position="289"/>
    </location>
</feature>
<dbReference type="GO" id="GO:0043190">
    <property type="term" value="C:ATP-binding cassette (ABC) transporter complex"/>
    <property type="evidence" value="ECO:0007669"/>
    <property type="project" value="InterPro"/>
</dbReference>
<dbReference type="AlphaFoldDB" id="A0A1X1ZM29"/>
<keyword evidence="1" id="KW-1133">Transmembrane helix</keyword>
<sequence length="302" mass="31252">MPIGGLPGTSDLAHAHDGRPEASWRAVATPALLGARRAGSRMGAIPGRSAASTGRGLQMLVDVLRYAVTDAVSWRLPVGEAVVQAWTLFKVTAVPALLMAIPFGALITVVTSGLVNQIGATSLLGAASGVGVIRQGAPITAGLLMGGAAASAIASDFGARAIREELDAMRVLGIDPVRRLVMPRFLALLSIAPILCVFIIVSGTATAFVMAVNFTEVTPGSFWMSFGTFAKMVDVWFAIGKTVVFAAIVVIVSSLRGMEAKGGPRGVADSVNSSVVLNVVCIVFANLAITQLETMFFPMEVA</sequence>
<organism evidence="2 3">
    <name type="scientific">Mycobacterium palustre</name>
    <dbReference type="NCBI Taxonomy" id="153971"/>
    <lineage>
        <taxon>Bacteria</taxon>
        <taxon>Bacillati</taxon>
        <taxon>Actinomycetota</taxon>
        <taxon>Actinomycetes</taxon>
        <taxon>Mycobacteriales</taxon>
        <taxon>Mycobacteriaceae</taxon>
        <taxon>Mycobacterium</taxon>
        <taxon>Mycobacterium simiae complex</taxon>
    </lineage>
</organism>
<evidence type="ECO:0000256" key="1">
    <source>
        <dbReference type="SAM" id="Phobius"/>
    </source>
</evidence>
<evidence type="ECO:0000313" key="3">
    <source>
        <dbReference type="Proteomes" id="UP000193529"/>
    </source>
</evidence>
<accession>A0A1X1ZM29</accession>
<evidence type="ECO:0000313" key="2">
    <source>
        <dbReference type="EMBL" id="ORW24439.1"/>
    </source>
</evidence>
<dbReference type="Pfam" id="PF02405">
    <property type="entry name" value="MlaE"/>
    <property type="match status" value="1"/>
</dbReference>
<feature type="transmembrane region" description="Helical" evidence="1">
    <location>
        <begin position="96"/>
        <end position="115"/>
    </location>
</feature>
<feature type="transmembrane region" description="Helical" evidence="1">
    <location>
        <begin position="185"/>
        <end position="215"/>
    </location>
</feature>
<dbReference type="STRING" id="153971.AWC19_09475"/>
<name>A0A1X1ZM29_9MYCO</name>
<dbReference type="InterPro" id="IPR030802">
    <property type="entry name" value="Permease_MalE"/>
</dbReference>
<dbReference type="GO" id="GO:0005548">
    <property type="term" value="F:phospholipid transporter activity"/>
    <property type="evidence" value="ECO:0007669"/>
    <property type="project" value="TreeGrafter"/>
</dbReference>
<dbReference type="EMBL" id="LQPJ01000102">
    <property type="protein sequence ID" value="ORW24439.1"/>
    <property type="molecule type" value="Genomic_DNA"/>
</dbReference>
<dbReference type="Proteomes" id="UP000193529">
    <property type="component" value="Unassembled WGS sequence"/>
</dbReference>
<proteinExistence type="predicted"/>
<comment type="caution">
    <text evidence="2">The sequence shown here is derived from an EMBL/GenBank/DDBJ whole genome shotgun (WGS) entry which is preliminary data.</text>
</comment>
<dbReference type="PANTHER" id="PTHR30188:SF4">
    <property type="entry name" value="PROTEIN TRIGALACTOSYLDIACYLGLYCEROL 1, CHLOROPLASTIC"/>
    <property type="match status" value="1"/>
</dbReference>
<dbReference type="PANTHER" id="PTHR30188">
    <property type="entry name" value="ABC TRANSPORTER PERMEASE PROTEIN-RELATED"/>
    <property type="match status" value="1"/>
</dbReference>
<keyword evidence="1" id="KW-0472">Membrane</keyword>